<dbReference type="PANTHER" id="PTHR31096">
    <property type="entry name" value="ACT DOMAIN-CONTAINING PROTEIN ACR4-RELATED"/>
    <property type="match status" value="1"/>
</dbReference>
<dbReference type="SUPFAM" id="SSF55021">
    <property type="entry name" value="ACT-like"/>
    <property type="match status" value="3"/>
</dbReference>
<keyword evidence="1 2" id="KW-0677">Repeat</keyword>
<dbReference type="CDD" id="cd04897">
    <property type="entry name" value="ACT_ACR_3"/>
    <property type="match status" value="1"/>
</dbReference>
<proteinExistence type="predicted"/>
<sequence length="489" mass="53889">MEFAYQPYIDPDFESLIERIYPPRVCVDNDTYPDCTLVKVDSANKHGILLELVQVLTDLDLVISKSYISSDGGWFMDVFHVTDQLGNKLTDESLILYIQQAICASRRVPNQTGPTIKRQVRPSHVSSSSSSDHTALEITGIDRPGLLSEISAVLAQLECHVTAAVAWTHSGRAAVIIYVEEGRGGGPIVDSGRLAHVQEQLENVVEAHHGTGERRSVRLTDPKLGRTHTERRLHQLLYADLDYTRCQGCNDAGDSGSVHRRDCAKIHVTIEPCEEKGYSIVNLRSADRPKLLFDTVCALTDMEYVVFHAAVSSLGTLADQEYFIRQKDGCTLEKESERHKLSQCLIAAIERGGMVQGLRLDVCTMNRMGLLSDVTRAFRENGLSISRAEVGRHGEMAIGSFYVTEASSGGSYVSPETVEQVRKELGESIVVVDKLPCWNGEVKPTAASKPSTRRHDGSAGGEKPRFSLGTLFWAHLGWLSSNFGSSIRS</sequence>
<comment type="function">
    <text evidence="2">Binds amino acids.</text>
</comment>
<accession>A0AAV0J9E8</accession>
<reference evidence="5" key="1">
    <citation type="submission" date="2022-08" db="EMBL/GenBank/DDBJ databases">
        <authorList>
            <person name="Gutierrez-Valencia J."/>
        </authorList>
    </citation>
    <scope>NUCLEOTIDE SEQUENCE</scope>
</reference>
<dbReference type="EMBL" id="CAMGYJ010000004">
    <property type="protein sequence ID" value="CAI0405494.1"/>
    <property type="molecule type" value="Genomic_DNA"/>
</dbReference>
<gene>
    <name evidence="5" type="ORF">LITE_LOCUS12890</name>
</gene>
<name>A0AAV0J9E8_9ROSI</name>
<evidence type="ECO:0000256" key="3">
    <source>
        <dbReference type="SAM" id="MobiDB-lite"/>
    </source>
</evidence>
<dbReference type="GO" id="GO:0016597">
    <property type="term" value="F:amino acid binding"/>
    <property type="evidence" value="ECO:0007669"/>
    <property type="project" value="UniProtKB-UniRule"/>
</dbReference>
<evidence type="ECO:0000313" key="6">
    <source>
        <dbReference type="Proteomes" id="UP001154282"/>
    </source>
</evidence>
<feature type="region of interest" description="Disordered" evidence="3">
    <location>
        <begin position="113"/>
        <end position="133"/>
    </location>
</feature>
<dbReference type="InterPro" id="IPR002912">
    <property type="entry name" value="ACT_dom"/>
</dbReference>
<evidence type="ECO:0000256" key="2">
    <source>
        <dbReference type="RuleBase" id="RU369043"/>
    </source>
</evidence>
<feature type="domain" description="ACT" evidence="4">
    <location>
        <begin position="135"/>
        <end position="222"/>
    </location>
</feature>
<organism evidence="5 6">
    <name type="scientific">Linum tenue</name>
    <dbReference type="NCBI Taxonomy" id="586396"/>
    <lineage>
        <taxon>Eukaryota</taxon>
        <taxon>Viridiplantae</taxon>
        <taxon>Streptophyta</taxon>
        <taxon>Embryophyta</taxon>
        <taxon>Tracheophyta</taxon>
        <taxon>Spermatophyta</taxon>
        <taxon>Magnoliopsida</taxon>
        <taxon>eudicotyledons</taxon>
        <taxon>Gunneridae</taxon>
        <taxon>Pentapetalae</taxon>
        <taxon>rosids</taxon>
        <taxon>fabids</taxon>
        <taxon>Malpighiales</taxon>
        <taxon>Linaceae</taxon>
        <taxon>Linum</taxon>
    </lineage>
</organism>
<dbReference type="InterPro" id="IPR040217">
    <property type="entry name" value="ACR1-12"/>
</dbReference>
<dbReference type="CDD" id="cd04895">
    <property type="entry name" value="ACT_ACR_1"/>
    <property type="match status" value="1"/>
</dbReference>
<dbReference type="InterPro" id="IPR045865">
    <property type="entry name" value="ACT-like_dom_sf"/>
</dbReference>
<dbReference type="AlphaFoldDB" id="A0AAV0J9E8"/>
<dbReference type="PROSITE" id="PS51671">
    <property type="entry name" value="ACT"/>
    <property type="match status" value="2"/>
</dbReference>
<evidence type="ECO:0000259" key="4">
    <source>
        <dbReference type="PROSITE" id="PS51671"/>
    </source>
</evidence>
<feature type="domain" description="ACT" evidence="4">
    <location>
        <begin position="359"/>
        <end position="439"/>
    </location>
</feature>
<dbReference type="Proteomes" id="UP001154282">
    <property type="component" value="Unassembled WGS sequence"/>
</dbReference>
<dbReference type="PANTHER" id="PTHR31096:SF7">
    <property type="entry name" value="ACT DOMAIN-CONTAINING PROTEIN ACR1"/>
    <property type="match status" value="1"/>
</dbReference>
<evidence type="ECO:0000256" key="1">
    <source>
        <dbReference type="ARBA" id="ARBA00022737"/>
    </source>
</evidence>
<keyword evidence="6" id="KW-1185">Reference proteome</keyword>
<protein>
    <recommendedName>
        <fullName evidence="2">ACT domain-containing protein ACR</fullName>
    </recommendedName>
    <alternativeName>
        <fullName evidence="2">Protein ACT DOMAIN REPEATS</fullName>
    </alternativeName>
</protein>
<dbReference type="Pfam" id="PF01842">
    <property type="entry name" value="ACT"/>
    <property type="match status" value="1"/>
</dbReference>
<dbReference type="Gene3D" id="3.30.70.260">
    <property type="match status" value="1"/>
</dbReference>
<comment type="caution">
    <text evidence="5">The sequence shown here is derived from an EMBL/GenBank/DDBJ whole genome shotgun (WGS) entry which is preliminary data.</text>
</comment>
<evidence type="ECO:0000313" key="5">
    <source>
        <dbReference type="EMBL" id="CAI0405494.1"/>
    </source>
</evidence>